<protein>
    <submittedName>
        <fullName evidence="1">Uncharacterized protein</fullName>
    </submittedName>
</protein>
<evidence type="ECO:0000313" key="2">
    <source>
        <dbReference type="Proteomes" id="UP001211065"/>
    </source>
</evidence>
<comment type="caution">
    <text evidence="1">The sequence shown here is derived from an EMBL/GenBank/DDBJ whole genome shotgun (WGS) entry which is preliminary data.</text>
</comment>
<dbReference type="GO" id="GO:0042797">
    <property type="term" value="P:tRNA transcription by RNA polymerase III"/>
    <property type="evidence" value="ECO:0007669"/>
    <property type="project" value="TreeGrafter"/>
</dbReference>
<evidence type="ECO:0000313" key="1">
    <source>
        <dbReference type="EMBL" id="KAJ3219393.1"/>
    </source>
</evidence>
<organism evidence="1 2">
    <name type="scientific">Clydaea vesicula</name>
    <dbReference type="NCBI Taxonomy" id="447962"/>
    <lineage>
        <taxon>Eukaryota</taxon>
        <taxon>Fungi</taxon>
        <taxon>Fungi incertae sedis</taxon>
        <taxon>Chytridiomycota</taxon>
        <taxon>Chytridiomycota incertae sedis</taxon>
        <taxon>Chytridiomycetes</taxon>
        <taxon>Lobulomycetales</taxon>
        <taxon>Lobulomycetaceae</taxon>
        <taxon>Clydaea</taxon>
    </lineage>
</organism>
<keyword evidence="2" id="KW-1185">Reference proteome</keyword>
<dbReference type="AlphaFoldDB" id="A0AAD5U1J4"/>
<sequence length="234" mass="26524">MLSEIAFLVKGVKRGWKLKWDPDLDFIERYPEVVANQTRIVLEFGKNCRDQMTGVAGKATLNVQKKEKLLPLSAGSSVLEQQKVTSTVLTSAPSGKTVHEQTKNYIRVLMKEKGVASFKYLENCIESRKKDSKLENNLLNVKPVADEFVKTVIGEACMEVQGSLVLKTLENAVVDEFRKPILQLFQKKKTLKKNEIVGHCENIVKKEFPKNLYREILKEFAVSKGPVWSLKEPS</sequence>
<dbReference type="EMBL" id="JADGJW010000341">
    <property type="protein sequence ID" value="KAJ3219393.1"/>
    <property type="molecule type" value="Genomic_DNA"/>
</dbReference>
<proteinExistence type="predicted"/>
<dbReference type="Proteomes" id="UP001211065">
    <property type="component" value="Unassembled WGS sequence"/>
</dbReference>
<dbReference type="InterPro" id="IPR006886">
    <property type="entry name" value="RNA_pol_III_Rpc5"/>
</dbReference>
<dbReference type="PANTHER" id="PTHR12069">
    <property type="entry name" value="DNA-DIRECTED RNA POLYMERASES III 80 KDA POLYPEPTIDE RNA POLYMERASE III SUBUNIT 5"/>
    <property type="match status" value="1"/>
</dbReference>
<dbReference type="PANTHER" id="PTHR12069:SF0">
    <property type="entry name" value="DNA-DIRECTED RNA POLYMERASE III SUBUNIT RPC5"/>
    <property type="match status" value="1"/>
</dbReference>
<dbReference type="GO" id="GO:0005666">
    <property type="term" value="C:RNA polymerase III complex"/>
    <property type="evidence" value="ECO:0007669"/>
    <property type="project" value="TreeGrafter"/>
</dbReference>
<accession>A0AAD5U1J4</accession>
<gene>
    <name evidence="1" type="ORF">HK099_004724</name>
</gene>
<reference evidence="1" key="1">
    <citation type="submission" date="2020-05" db="EMBL/GenBank/DDBJ databases">
        <title>Phylogenomic resolution of chytrid fungi.</title>
        <authorList>
            <person name="Stajich J.E."/>
            <person name="Amses K."/>
            <person name="Simmons R."/>
            <person name="Seto K."/>
            <person name="Myers J."/>
            <person name="Bonds A."/>
            <person name="Quandt C.A."/>
            <person name="Barry K."/>
            <person name="Liu P."/>
            <person name="Grigoriev I."/>
            <person name="Longcore J.E."/>
            <person name="James T.Y."/>
        </authorList>
    </citation>
    <scope>NUCLEOTIDE SEQUENCE</scope>
    <source>
        <strain evidence="1">JEL0476</strain>
    </source>
</reference>
<name>A0AAD5U1J4_9FUNG</name>